<sequence length="75" mass="8355">MGQADMAKRDRAGQKPPVAEFIRQFISAEDNRHHVHKLLGLEVEPELPPTLASLLEAIGKAGRAEYAPQGRARRR</sequence>
<dbReference type="Proteomes" id="UP001152604">
    <property type="component" value="Unassembled WGS sequence"/>
</dbReference>
<evidence type="ECO:0008006" key="3">
    <source>
        <dbReference type="Google" id="ProtNLM"/>
    </source>
</evidence>
<proteinExistence type="predicted"/>
<protein>
    <recommendedName>
        <fullName evidence="3">Anti-sigma factor NepR domain-containing protein</fullName>
    </recommendedName>
</protein>
<keyword evidence="2" id="KW-1185">Reference proteome</keyword>
<organism evidence="1 2">
    <name type="scientific">Mesorhizobium ventifaucium</name>
    <dbReference type="NCBI Taxonomy" id="666020"/>
    <lineage>
        <taxon>Bacteria</taxon>
        <taxon>Pseudomonadati</taxon>
        <taxon>Pseudomonadota</taxon>
        <taxon>Alphaproteobacteria</taxon>
        <taxon>Hyphomicrobiales</taxon>
        <taxon>Phyllobacteriaceae</taxon>
        <taxon>Mesorhizobium</taxon>
    </lineage>
</organism>
<dbReference type="EMBL" id="CAKXZS010000034">
    <property type="protein sequence ID" value="CAH2405283.1"/>
    <property type="molecule type" value="Genomic_DNA"/>
</dbReference>
<name>A0ABM9E817_9HYPH</name>
<evidence type="ECO:0000313" key="1">
    <source>
        <dbReference type="EMBL" id="CAH2405283.1"/>
    </source>
</evidence>
<accession>A0ABM9E817</accession>
<reference evidence="1" key="1">
    <citation type="submission" date="2022-03" db="EMBL/GenBank/DDBJ databases">
        <authorList>
            <person name="Brunel B."/>
        </authorList>
    </citation>
    <scope>NUCLEOTIDE SEQUENCE</scope>
    <source>
        <strain evidence="1">STM4922sample</strain>
    </source>
</reference>
<comment type="caution">
    <text evidence="1">The sequence shown here is derived from an EMBL/GenBank/DDBJ whole genome shotgun (WGS) entry which is preliminary data.</text>
</comment>
<gene>
    <name evidence="1" type="ORF">MES4922_40164</name>
</gene>
<evidence type="ECO:0000313" key="2">
    <source>
        <dbReference type="Proteomes" id="UP001152604"/>
    </source>
</evidence>